<protein>
    <recommendedName>
        <fullName evidence="3">NACHT domain-containing protein</fullName>
    </recommendedName>
</protein>
<dbReference type="Gene3D" id="3.40.50.300">
    <property type="entry name" value="P-loop containing nucleotide triphosphate hydrolases"/>
    <property type="match status" value="1"/>
</dbReference>
<gene>
    <name evidence="4" type="ORF">B0H66DRAFT_447491</name>
</gene>
<sequence>KDNRDVSSVLEWLLQLSTLDFGNKQLENIRTARKAEGTGRWLLRTDQFRQWRDGDKRTLWCHGIPGAGKTILTSIIVDQLMTQRADNGTTACLYVYFDHREQKRQDVKNLFPNLLAQLVRARDHVSREVNNLHQAFRRKGMPPTPDEYLQVLASEIKSLYRVYIVVDALDECAHDAELNTRNEFVGALRRLPKTAHLLFTSRLDQSIRSLILPDDNLDVVAQEDELKIYVRSRICGRADLKKLVDDKDKATASKEGSSFMEKVVRTVAKQFLLARLHMDFLESKISIKDLEAGICNLPQTPDKVYQLALQRIAEQETSKHALAIGTLRWLVFAQRPLTMAELLGALAANSVGNSQMPQGLVSEDTLTSACAGLLVVDPVTGAVKLAHYTTREYLENNASTIFDSAVDSQSIMAETCLVYLLSKEFQTVRETPAEIARRKKDHPFHSYAADHWGNHLHMTSLTTTDKEQQKRLLDHTPGLIHVCDDEGGTPLHYAASNGALEIAELLGSRLAGRVDEKDISGNTPLHRAAMGEHVDMVTFLAGRMGADVNALNRKKCTPLHAAANKG</sequence>
<name>A0AAE0HVT9_9PEZI</name>
<dbReference type="Pfam" id="PF22939">
    <property type="entry name" value="WHD_GPIID"/>
    <property type="match status" value="1"/>
</dbReference>
<keyword evidence="5" id="KW-1185">Reference proteome</keyword>
<dbReference type="PROSITE" id="PS50297">
    <property type="entry name" value="ANK_REP_REGION"/>
    <property type="match status" value="2"/>
</dbReference>
<dbReference type="SUPFAM" id="SSF48403">
    <property type="entry name" value="Ankyrin repeat"/>
    <property type="match status" value="1"/>
</dbReference>
<evidence type="ECO:0000313" key="5">
    <source>
        <dbReference type="Proteomes" id="UP001283341"/>
    </source>
</evidence>
<dbReference type="InterPro" id="IPR002110">
    <property type="entry name" value="Ankyrin_rpt"/>
</dbReference>
<keyword evidence="2" id="KW-0040">ANK repeat</keyword>
<dbReference type="PROSITE" id="PS50837">
    <property type="entry name" value="NACHT"/>
    <property type="match status" value="1"/>
</dbReference>
<dbReference type="PROSITE" id="PS50088">
    <property type="entry name" value="ANK_REPEAT"/>
    <property type="match status" value="2"/>
</dbReference>
<comment type="caution">
    <text evidence="4">The sequence shown here is derived from an EMBL/GenBank/DDBJ whole genome shotgun (WGS) entry which is preliminary data.</text>
</comment>
<dbReference type="InterPro" id="IPR056884">
    <property type="entry name" value="NPHP3-like_N"/>
</dbReference>
<keyword evidence="1" id="KW-0677">Repeat</keyword>
<feature type="non-terminal residue" evidence="4">
    <location>
        <position position="1"/>
    </location>
</feature>
<evidence type="ECO:0000313" key="4">
    <source>
        <dbReference type="EMBL" id="KAK3312876.1"/>
    </source>
</evidence>
<dbReference type="PANTHER" id="PTHR10039:SF15">
    <property type="entry name" value="NACHT DOMAIN-CONTAINING PROTEIN"/>
    <property type="match status" value="1"/>
</dbReference>
<dbReference type="Pfam" id="PF12796">
    <property type="entry name" value="Ank_2"/>
    <property type="match status" value="1"/>
</dbReference>
<evidence type="ECO:0000259" key="3">
    <source>
        <dbReference type="PROSITE" id="PS50837"/>
    </source>
</evidence>
<reference evidence="4" key="2">
    <citation type="submission" date="2023-06" db="EMBL/GenBank/DDBJ databases">
        <authorList>
            <consortium name="Lawrence Berkeley National Laboratory"/>
            <person name="Haridas S."/>
            <person name="Hensen N."/>
            <person name="Bonometti L."/>
            <person name="Westerberg I."/>
            <person name="Brannstrom I.O."/>
            <person name="Guillou S."/>
            <person name="Cros-Aarteil S."/>
            <person name="Calhoun S."/>
            <person name="Kuo A."/>
            <person name="Mondo S."/>
            <person name="Pangilinan J."/>
            <person name="Riley R."/>
            <person name="Labutti K."/>
            <person name="Andreopoulos B."/>
            <person name="Lipzen A."/>
            <person name="Chen C."/>
            <person name="Yanf M."/>
            <person name="Daum C."/>
            <person name="Ng V."/>
            <person name="Clum A."/>
            <person name="Steindorff A."/>
            <person name="Ohm R."/>
            <person name="Martin F."/>
            <person name="Silar P."/>
            <person name="Natvig D."/>
            <person name="Lalanne C."/>
            <person name="Gautier V."/>
            <person name="Ament-Velasquez S.L."/>
            <person name="Kruys A."/>
            <person name="Hutchinson M.I."/>
            <person name="Powell A.J."/>
            <person name="Barry K."/>
            <person name="Miller A.N."/>
            <person name="Grigoriev I.V."/>
            <person name="Debuchy R."/>
            <person name="Gladieux P."/>
            <person name="Thoren M.H."/>
            <person name="Johannesson H."/>
        </authorList>
    </citation>
    <scope>NUCLEOTIDE SEQUENCE</scope>
    <source>
        <strain evidence="4">CBS 118394</strain>
    </source>
</reference>
<accession>A0AAE0HVT9</accession>
<dbReference type="InterPro" id="IPR054471">
    <property type="entry name" value="GPIID_WHD"/>
</dbReference>
<dbReference type="InterPro" id="IPR007111">
    <property type="entry name" value="NACHT_NTPase"/>
</dbReference>
<dbReference type="EMBL" id="JAUEDM010000008">
    <property type="protein sequence ID" value="KAK3312876.1"/>
    <property type="molecule type" value="Genomic_DNA"/>
</dbReference>
<dbReference type="PANTHER" id="PTHR10039">
    <property type="entry name" value="AMELOGENIN"/>
    <property type="match status" value="1"/>
</dbReference>
<dbReference type="Proteomes" id="UP001283341">
    <property type="component" value="Unassembled WGS sequence"/>
</dbReference>
<dbReference type="InterPro" id="IPR027417">
    <property type="entry name" value="P-loop_NTPase"/>
</dbReference>
<dbReference type="AlphaFoldDB" id="A0AAE0HVT9"/>
<dbReference type="InterPro" id="IPR036770">
    <property type="entry name" value="Ankyrin_rpt-contain_sf"/>
</dbReference>
<dbReference type="Gene3D" id="1.25.40.20">
    <property type="entry name" value="Ankyrin repeat-containing domain"/>
    <property type="match status" value="1"/>
</dbReference>
<feature type="repeat" description="ANK" evidence="2">
    <location>
        <begin position="486"/>
        <end position="506"/>
    </location>
</feature>
<feature type="domain" description="NACHT" evidence="3">
    <location>
        <begin position="57"/>
        <end position="202"/>
    </location>
</feature>
<dbReference type="SUPFAM" id="SSF52540">
    <property type="entry name" value="P-loop containing nucleoside triphosphate hydrolases"/>
    <property type="match status" value="1"/>
</dbReference>
<reference evidence="4" key="1">
    <citation type="journal article" date="2023" name="Mol. Phylogenet. Evol.">
        <title>Genome-scale phylogeny and comparative genomics of the fungal order Sordariales.</title>
        <authorList>
            <person name="Hensen N."/>
            <person name="Bonometti L."/>
            <person name="Westerberg I."/>
            <person name="Brannstrom I.O."/>
            <person name="Guillou S."/>
            <person name="Cros-Aarteil S."/>
            <person name="Calhoun S."/>
            <person name="Haridas S."/>
            <person name="Kuo A."/>
            <person name="Mondo S."/>
            <person name="Pangilinan J."/>
            <person name="Riley R."/>
            <person name="LaButti K."/>
            <person name="Andreopoulos B."/>
            <person name="Lipzen A."/>
            <person name="Chen C."/>
            <person name="Yan M."/>
            <person name="Daum C."/>
            <person name="Ng V."/>
            <person name="Clum A."/>
            <person name="Steindorff A."/>
            <person name="Ohm R.A."/>
            <person name="Martin F."/>
            <person name="Silar P."/>
            <person name="Natvig D.O."/>
            <person name="Lalanne C."/>
            <person name="Gautier V."/>
            <person name="Ament-Velasquez S.L."/>
            <person name="Kruys A."/>
            <person name="Hutchinson M.I."/>
            <person name="Powell A.J."/>
            <person name="Barry K."/>
            <person name="Miller A.N."/>
            <person name="Grigoriev I.V."/>
            <person name="Debuchy R."/>
            <person name="Gladieux P."/>
            <person name="Hiltunen Thoren M."/>
            <person name="Johannesson H."/>
        </authorList>
    </citation>
    <scope>NUCLEOTIDE SEQUENCE</scope>
    <source>
        <strain evidence="4">CBS 118394</strain>
    </source>
</reference>
<dbReference type="SMART" id="SM00248">
    <property type="entry name" value="ANK"/>
    <property type="match status" value="2"/>
</dbReference>
<proteinExistence type="predicted"/>
<feature type="non-terminal residue" evidence="4">
    <location>
        <position position="566"/>
    </location>
</feature>
<organism evidence="4 5">
    <name type="scientific">Apodospora peruviana</name>
    <dbReference type="NCBI Taxonomy" id="516989"/>
    <lineage>
        <taxon>Eukaryota</taxon>
        <taxon>Fungi</taxon>
        <taxon>Dikarya</taxon>
        <taxon>Ascomycota</taxon>
        <taxon>Pezizomycotina</taxon>
        <taxon>Sordariomycetes</taxon>
        <taxon>Sordariomycetidae</taxon>
        <taxon>Sordariales</taxon>
        <taxon>Lasiosphaeriaceae</taxon>
        <taxon>Apodospora</taxon>
    </lineage>
</organism>
<feature type="repeat" description="ANK" evidence="2">
    <location>
        <begin position="520"/>
        <end position="553"/>
    </location>
</feature>
<evidence type="ECO:0000256" key="1">
    <source>
        <dbReference type="ARBA" id="ARBA00022737"/>
    </source>
</evidence>
<dbReference type="Pfam" id="PF24883">
    <property type="entry name" value="NPHP3_N"/>
    <property type="match status" value="1"/>
</dbReference>
<evidence type="ECO:0000256" key="2">
    <source>
        <dbReference type="PROSITE-ProRule" id="PRU00023"/>
    </source>
</evidence>